<accession>A0AAD9MSZ1</accession>
<proteinExistence type="predicted"/>
<gene>
    <name evidence="1" type="ORF">NP493_4150g00000</name>
</gene>
<comment type="caution">
    <text evidence="1">The sequence shown here is derived from an EMBL/GenBank/DDBJ whole genome shotgun (WGS) entry which is preliminary data.</text>
</comment>
<dbReference type="AlphaFoldDB" id="A0AAD9MSZ1"/>
<name>A0AAD9MSZ1_RIDPI</name>
<sequence length="107" mass="12507">MQATMLSFHQTVQENDSVFNVKILHQFVQFVSHHLSPGDLLQLVFLRVLQLPRVYPLLDIIDLFQLLSKIPQPFCRITICLLQRVTCCTRRFHSVGVAGWRWFILSV</sequence>
<evidence type="ECO:0000313" key="1">
    <source>
        <dbReference type="EMBL" id="KAK2144652.1"/>
    </source>
</evidence>
<organism evidence="1 2">
    <name type="scientific">Ridgeia piscesae</name>
    <name type="common">Tubeworm</name>
    <dbReference type="NCBI Taxonomy" id="27915"/>
    <lineage>
        <taxon>Eukaryota</taxon>
        <taxon>Metazoa</taxon>
        <taxon>Spiralia</taxon>
        <taxon>Lophotrochozoa</taxon>
        <taxon>Annelida</taxon>
        <taxon>Polychaeta</taxon>
        <taxon>Sedentaria</taxon>
        <taxon>Canalipalpata</taxon>
        <taxon>Sabellida</taxon>
        <taxon>Siboglinidae</taxon>
        <taxon>Ridgeia</taxon>
    </lineage>
</organism>
<dbReference type="EMBL" id="JAODUO010004143">
    <property type="protein sequence ID" value="KAK2144652.1"/>
    <property type="molecule type" value="Genomic_DNA"/>
</dbReference>
<protein>
    <submittedName>
        <fullName evidence="1">Uncharacterized protein</fullName>
    </submittedName>
</protein>
<reference evidence="1" key="1">
    <citation type="journal article" date="2023" name="Mol. Biol. Evol.">
        <title>Third-Generation Sequencing Reveals the Adaptive Role of the Epigenome in Three Deep-Sea Polychaetes.</title>
        <authorList>
            <person name="Perez M."/>
            <person name="Aroh O."/>
            <person name="Sun Y."/>
            <person name="Lan Y."/>
            <person name="Juniper S.K."/>
            <person name="Young C.R."/>
            <person name="Angers B."/>
            <person name="Qian P.Y."/>
        </authorList>
    </citation>
    <scope>NUCLEOTIDE SEQUENCE</scope>
    <source>
        <strain evidence="1">R07B-5</strain>
    </source>
</reference>
<evidence type="ECO:0000313" key="2">
    <source>
        <dbReference type="Proteomes" id="UP001209878"/>
    </source>
</evidence>
<keyword evidence="2" id="KW-1185">Reference proteome</keyword>
<dbReference type="Proteomes" id="UP001209878">
    <property type="component" value="Unassembled WGS sequence"/>
</dbReference>